<keyword evidence="1 3" id="KW-0238">DNA-binding</keyword>
<evidence type="ECO:0000256" key="1">
    <source>
        <dbReference type="PROSITE-ProRule" id="PRU01076"/>
    </source>
</evidence>
<dbReference type="InterPro" id="IPR007159">
    <property type="entry name" value="SpoVT-AbrB_dom"/>
</dbReference>
<dbReference type="PROSITE" id="PS51740">
    <property type="entry name" value="SPOVT_ABRB"/>
    <property type="match status" value="1"/>
</dbReference>
<dbReference type="AlphaFoldDB" id="A0A9D1GR10"/>
<dbReference type="GO" id="GO:0003677">
    <property type="term" value="F:DNA binding"/>
    <property type="evidence" value="ECO:0007669"/>
    <property type="project" value="UniProtKB-UniRule"/>
</dbReference>
<sequence>MKETGVVRHLDELGRIVIPKEIRKRLKIENSDLLDIFTEQDKIILKKYHPFHQEMTRLIAVLESIKTVYGCDLVLTDKKYILANTMDPTLNEEEMDSDFLNRISSYLHKETSSLMRLSLTKTYVIPKDVIIYPVKIGEKETGYLFVIDSMIGQQQKNIGVLILLLITKLL</sequence>
<dbReference type="PANTHER" id="PTHR36432:SF1">
    <property type="entry name" value="STAGE V SPORULATION PROTEIN T"/>
    <property type="match status" value="1"/>
</dbReference>
<dbReference type="EMBL" id="DVLF01000101">
    <property type="protein sequence ID" value="HIT50010.1"/>
    <property type="molecule type" value="Genomic_DNA"/>
</dbReference>
<protein>
    <submittedName>
        <fullName evidence="3">AbrB/MazE/SpoVT family DNA-binding domain-containing protein</fullName>
    </submittedName>
</protein>
<evidence type="ECO:0000259" key="2">
    <source>
        <dbReference type="PROSITE" id="PS51740"/>
    </source>
</evidence>
<dbReference type="InterPro" id="IPR052731">
    <property type="entry name" value="B_subtilis_Trans_State_Reg"/>
</dbReference>
<dbReference type="NCBIfam" id="TIGR01439">
    <property type="entry name" value="lp_hng_hel_AbrB"/>
    <property type="match status" value="1"/>
</dbReference>
<proteinExistence type="predicted"/>
<evidence type="ECO:0000313" key="4">
    <source>
        <dbReference type="Proteomes" id="UP000886758"/>
    </source>
</evidence>
<dbReference type="Proteomes" id="UP000886758">
    <property type="component" value="Unassembled WGS sequence"/>
</dbReference>
<comment type="caution">
    <text evidence="3">The sequence shown here is derived from an EMBL/GenBank/DDBJ whole genome shotgun (WGS) entry which is preliminary data.</text>
</comment>
<dbReference type="SMART" id="SM00966">
    <property type="entry name" value="SpoVT_AbrB"/>
    <property type="match status" value="1"/>
</dbReference>
<organism evidence="3 4">
    <name type="scientific">Candidatus Pelethenecus faecipullorum</name>
    <dbReference type="NCBI Taxonomy" id="2840900"/>
    <lineage>
        <taxon>Bacteria</taxon>
        <taxon>Bacillati</taxon>
        <taxon>Mycoplasmatota</taxon>
        <taxon>Mollicutes</taxon>
        <taxon>Candidatus Pelethenecus</taxon>
    </lineage>
</organism>
<dbReference type="PANTHER" id="PTHR36432">
    <property type="match status" value="1"/>
</dbReference>
<dbReference type="Gene3D" id="2.10.260.10">
    <property type="match status" value="1"/>
</dbReference>
<dbReference type="InterPro" id="IPR037914">
    <property type="entry name" value="SpoVT-AbrB_sf"/>
</dbReference>
<dbReference type="Pfam" id="PF04014">
    <property type="entry name" value="MazE_antitoxin"/>
    <property type="match status" value="1"/>
</dbReference>
<evidence type="ECO:0000313" key="3">
    <source>
        <dbReference type="EMBL" id="HIT50010.1"/>
    </source>
</evidence>
<dbReference type="SUPFAM" id="SSF89447">
    <property type="entry name" value="AbrB/MazE/MraZ-like"/>
    <property type="match status" value="1"/>
</dbReference>
<reference evidence="3" key="2">
    <citation type="journal article" date="2021" name="PeerJ">
        <title>Extensive microbial diversity within the chicken gut microbiome revealed by metagenomics and culture.</title>
        <authorList>
            <person name="Gilroy R."/>
            <person name="Ravi A."/>
            <person name="Getino M."/>
            <person name="Pursley I."/>
            <person name="Horton D.L."/>
            <person name="Alikhan N.F."/>
            <person name="Baker D."/>
            <person name="Gharbi K."/>
            <person name="Hall N."/>
            <person name="Watson M."/>
            <person name="Adriaenssens E.M."/>
            <person name="Foster-Nyarko E."/>
            <person name="Jarju S."/>
            <person name="Secka A."/>
            <person name="Antonio M."/>
            <person name="Oren A."/>
            <person name="Chaudhuri R.R."/>
            <person name="La Ragione R."/>
            <person name="Hildebrand F."/>
            <person name="Pallen M.J."/>
        </authorList>
    </citation>
    <scope>NUCLEOTIDE SEQUENCE</scope>
    <source>
        <strain evidence="3">ChiW17-6978</strain>
    </source>
</reference>
<reference evidence="3" key="1">
    <citation type="submission" date="2020-10" db="EMBL/GenBank/DDBJ databases">
        <authorList>
            <person name="Gilroy R."/>
        </authorList>
    </citation>
    <scope>NUCLEOTIDE SEQUENCE</scope>
    <source>
        <strain evidence="3">ChiW17-6978</strain>
    </source>
</reference>
<gene>
    <name evidence="3" type="ORF">IAD46_03185</name>
</gene>
<accession>A0A9D1GR10</accession>
<feature type="domain" description="SpoVT-AbrB" evidence="2">
    <location>
        <begin position="5"/>
        <end position="50"/>
    </location>
</feature>
<name>A0A9D1GR10_9MOLU</name>